<dbReference type="Proteomes" id="UP000442694">
    <property type="component" value="Unassembled WGS sequence"/>
</dbReference>
<dbReference type="InterPro" id="IPR006070">
    <property type="entry name" value="Sua5-like_dom"/>
</dbReference>
<dbReference type="PANTHER" id="PTHR42828:SF3">
    <property type="entry name" value="THREONYLCARBAMOYL-AMP SYNTHASE"/>
    <property type="match status" value="1"/>
</dbReference>
<evidence type="ECO:0000313" key="2">
    <source>
        <dbReference type="EMBL" id="KAB8029896.1"/>
    </source>
</evidence>
<dbReference type="InterPro" id="IPR052532">
    <property type="entry name" value="SUA5_domain"/>
</dbReference>
<organism evidence="2 3">
    <name type="scientific">Fluviispira multicolorata</name>
    <dbReference type="NCBI Taxonomy" id="2654512"/>
    <lineage>
        <taxon>Bacteria</taxon>
        <taxon>Pseudomonadati</taxon>
        <taxon>Bdellovibrionota</taxon>
        <taxon>Oligoflexia</taxon>
        <taxon>Silvanigrellales</taxon>
        <taxon>Silvanigrellaceae</taxon>
        <taxon>Fluviispira</taxon>
    </lineage>
</organism>
<keyword evidence="3" id="KW-1185">Reference proteome</keyword>
<dbReference type="InterPro" id="IPR017945">
    <property type="entry name" value="DHBP_synth_RibB-like_a/b_dom"/>
</dbReference>
<feature type="domain" description="YrdC-like" evidence="1">
    <location>
        <begin position="21"/>
        <end position="223"/>
    </location>
</feature>
<protein>
    <submittedName>
        <fullName evidence="2">Threonylcarbamoyl-AMP synthase</fullName>
    </submittedName>
</protein>
<sequence>MRKKAILMTQILSIHQKNPEKRHIKTAIEILDSGGIILAPSETGYCFIGDASRESTHTRFLQLRPGHPKNKPFSLLCKNISQVSQIANLNTQIFRIATRVWPGPYTFILQCNKNTPKIAAGPKRKTVGIRISSHLVLANILDEFKNPLLITSVTDEDELIAQDYFEEDNQHDSWWINVTEICAQITNGKIDLALENDEVVPIHVSTVIDYSKNEPEIIRDGGWDLTILGLN</sequence>
<comment type="caution">
    <text evidence="2">The sequence shown here is derived from an EMBL/GenBank/DDBJ whole genome shotgun (WGS) entry which is preliminary data.</text>
</comment>
<dbReference type="GO" id="GO:0003725">
    <property type="term" value="F:double-stranded RNA binding"/>
    <property type="evidence" value="ECO:0007669"/>
    <property type="project" value="InterPro"/>
</dbReference>
<dbReference type="PANTHER" id="PTHR42828">
    <property type="entry name" value="DHBP SYNTHASE RIBB-LIKE ALPHA/BETA DOMAIN-CONTAINING PROTEIN"/>
    <property type="match status" value="1"/>
</dbReference>
<dbReference type="Pfam" id="PF01300">
    <property type="entry name" value="Sua5_yciO_yrdC"/>
    <property type="match status" value="1"/>
</dbReference>
<dbReference type="NCBIfam" id="TIGR00057">
    <property type="entry name" value="L-threonylcarbamoyladenylate synthase"/>
    <property type="match status" value="1"/>
</dbReference>
<proteinExistence type="predicted"/>
<evidence type="ECO:0000259" key="1">
    <source>
        <dbReference type="PROSITE" id="PS51163"/>
    </source>
</evidence>
<dbReference type="SUPFAM" id="SSF55821">
    <property type="entry name" value="YrdC/RibB"/>
    <property type="match status" value="1"/>
</dbReference>
<dbReference type="PROSITE" id="PS51163">
    <property type="entry name" value="YRDC"/>
    <property type="match status" value="1"/>
</dbReference>
<evidence type="ECO:0000313" key="3">
    <source>
        <dbReference type="Proteomes" id="UP000442694"/>
    </source>
</evidence>
<dbReference type="Gene3D" id="3.90.870.10">
    <property type="entry name" value="DHBP synthase"/>
    <property type="match status" value="1"/>
</dbReference>
<dbReference type="AlphaFoldDB" id="A0A833N446"/>
<reference evidence="2 3" key="1">
    <citation type="submission" date="2019-10" db="EMBL/GenBank/DDBJ databases">
        <title>New genus of Silvanigrellaceae.</title>
        <authorList>
            <person name="Pitt A."/>
            <person name="Hahn M.W."/>
        </authorList>
    </citation>
    <scope>NUCLEOTIDE SEQUENCE [LARGE SCALE GENOMIC DNA]</scope>
    <source>
        <strain evidence="2 3">33A1-SZDP</strain>
    </source>
</reference>
<gene>
    <name evidence="2" type="ORF">GCL57_10190</name>
</gene>
<accession>A0A833N446</accession>
<name>A0A833N446_9BACT</name>
<dbReference type="EMBL" id="WFLN01000007">
    <property type="protein sequence ID" value="KAB8029896.1"/>
    <property type="molecule type" value="Genomic_DNA"/>
</dbReference>